<accession>A0A7C5M3I0</accession>
<dbReference type="EMBL" id="DRTV01000219">
    <property type="protein sequence ID" value="HHF58394.1"/>
    <property type="molecule type" value="Genomic_DNA"/>
</dbReference>
<dbReference type="PANTHER" id="PTHR33055:SF13">
    <property type="entry name" value="TRANSPOSASE"/>
    <property type="match status" value="1"/>
</dbReference>
<evidence type="ECO:0000313" key="2">
    <source>
        <dbReference type="EMBL" id="HHF58394.1"/>
    </source>
</evidence>
<gene>
    <name evidence="2" type="ORF">ENL41_03105</name>
</gene>
<name>A0A7C5M3I0_UNCW3</name>
<protein>
    <submittedName>
        <fullName evidence="2">IS110 family transposase</fullName>
    </submittedName>
</protein>
<organism evidence="2">
    <name type="scientific">candidate division WOR-3 bacterium</name>
    <dbReference type="NCBI Taxonomy" id="2052148"/>
    <lineage>
        <taxon>Bacteria</taxon>
        <taxon>Bacteria division WOR-3</taxon>
    </lineage>
</organism>
<dbReference type="GO" id="GO:0004803">
    <property type="term" value="F:transposase activity"/>
    <property type="evidence" value="ECO:0007669"/>
    <property type="project" value="InterPro"/>
</dbReference>
<dbReference type="GO" id="GO:0006313">
    <property type="term" value="P:DNA transposition"/>
    <property type="evidence" value="ECO:0007669"/>
    <property type="project" value="InterPro"/>
</dbReference>
<dbReference type="PANTHER" id="PTHR33055">
    <property type="entry name" value="TRANSPOSASE FOR INSERTION SEQUENCE ELEMENT IS1111A"/>
    <property type="match status" value="1"/>
</dbReference>
<dbReference type="AlphaFoldDB" id="A0A7C5M3I0"/>
<dbReference type="InterPro" id="IPR047650">
    <property type="entry name" value="Transpos_IS110"/>
</dbReference>
<evidence type="ECO:0000259" key="1">
    <source>
        <dbReference type="Pfam" id="PF02371"/>
    </source>
</evidence>
<proteinExistence type="predicted"/>
<dbReference type="InterPro" id="IPR003346">
    <property type="entry name" value="Transposase_20"/>
</dbReference>
<dbReference type="Proteomes" id="UP000886014">
    <property type="component" value="Unassembled WGS sequence"/>
</dbReference>
<sequence length="148" mass="16936">MEAILKERAKITDEAKWLMSIPGIGYHNALLIQSELGEIGRFSNPKSMVSYSGLAPKVEQSGNYTRYGHINKHSNGFLRWAFIQSARAAVRSSKPNRFQRIYNKIKARRGEKVAIVATARHLAESVYWVLTRKEYYKENRAIRASSFS</sequence>
<feature type="domain" description="Transposase IS116/IS110/IS902 C-terminal" evidence="1">
    <location>
        <begin position="16"/>
        <end position="101"/>
    </location>
</feature>
<dbReference type="GO" id="GO:0003677">
    <property type="term" value="F:DNA binding"/>
    <property type="evidence" value="ECO:0007669"/>
    <property type="project" value="InterPro"/>
</dbReference>
<dbReference type="Pfam" id="PF02371">
    <property type="entry name" value="Transposase_20"/>
    <property type="match status" value="1"/>
</dbReference>
<comment type="caution">
    <text evidence="2">The sequence shown here is derived from an EMBL/GenBank/DDBJ whole genome shotgun (WGS) entry which is preliminary data.</text>
</comment>
<reference evidence="2" key="1">
    <citation type="journal article" date="2020" name="mSystems">
        <title>Genome- and Community-Level Interaction Insights into Carbon Utilization and Element Cycling Functions of Hydrothermarchaeota in Hydrothermal Sediment.</title>
        <authorList>
            <person name="Zhou Z."/>
            <person name="Liu Y."/>
            <person name="Xu W."/>
            <person name="Pan J."/>
            <person name="Luo Z.H."/>
            <person name="Li M."/>
        </authorList>
    </citation>
    <scope>NUCLEOTIDE SEQUENCE [LARGE SCALE GENOMIC DNA]</scope>
    <source>
        <strain evidence="2">HyVt-94</strain>
    </source>
</reference>